<dbReference type="NCBIfam" id="NF033919">
    <property type="entry name" value="PA2779_fam"/>
    <property type="match status" value="1"/>
</dbReference>
<dbReference type="OrthoDB" id="7651521at2"/>
<sequence length="133" mass="15048">MRHTRLPIRQIAFIQILAMLFLACAPLMAQADMVSTDSVVAEQKLDHDRDELKSMLQKQEVQQTLERMGVSQEQVEQRINSLTPQELADFNQQLAEAPTGESVVGVIAFFVFVFIVTDMLCATNIFSFVRCIN</sequence>
<reference evidence="3 4" key="1">
    <citation type="submission" date="2019-03" db="EMBL/GenBank/DDBJ databases">
        <title>Genomic Encyclopedia of Type Strains, Phase IV (KMG-IV): sequencing the most valuable type-strain genomes for metagenomic binning, comparative biology and taxonomic classification.</title>
        <authorList>
            <person name="Goeker M."/>
        </authorList>
    </citation>
    <scope>NUCLEOTIDE SEQUENCE [LARGE SCALE GENOMIC DNA]</scope>
    <source>
        <strain evidence="3 4">DSM 15505</strain>
    </source>
</reference>
<name>A0A4R7JQG5_9GAMM</name>
<dbReference type="AlphaFoldDB" id="A0A4R7JQG5"/>
<keyword evidence="2" id="KW-0732">Signal</keyword>
<dbReference type="InterPro" id="IPR046735">
    <property type="entry name" value="PA2779-like"/>
</dbReference>
<feature type="signal peptide" evidence="2">
    <location>
        <begin position="1"/>
        <end position="31"/>
    </location>
</feature>
<evidence type="ECO:0000313" key="4">
    <source>
        <dbReference type="Proteomes" id="UP000295830"/>
    </source>
</evidence>
<dbReference type="PROSITE" id="PS51257">
    <property type="entry name" value="PROKAR_LIPOPROTEIN"/>
    <property type="match status" value="1"/>
</dbReference>
<proteinExistence type="predicted"/>
<evidence type="ECO:0000256" key="1">
    <source>
        <dbReference type="SAM" id="Phobius"/>
    </source>
</evidence>
<keyword evidence="4" id="KW-1185">Reference proteome</keyword>
<dbReference type="Pfam" id="PF20332">
    <property type="entry name" value="DUF6627"/>
    <property type="match status" value="1"/>
</dbReference>
<protein>
    <recommendedName>
        <fullName evidence="5">PA2779 family protein</fullName>
    </recommendedName>
</protein>
<dbReference type="Proteomes" id="UP000295830">
    <property type="component" value="Unassembled WGS sequence"/>
</dbReference>
<feature type="transmembrane region" description="Helical" evidence="1">
    <location>
        <begin position="103"/>
        <end position="129"/>
    </location>
</feature>
<accession>A0A4R7JQG5</accession>
<keyword evidence="1" id="KW-0472">Membrane</keyword>
<organism evidence="3 4">
    <name type="scientific">Halospina denitrificans</name>
    <dbReference type="NCBI Taxonomy" id="332522"/>
    <lineage>
        <taxon>Bacteria</taxon>
        <taxon>Pseudomonadati</taxon>
        <taxon>Pseudomonadota</taxon>
        <taxon>Gammaproteobacteria</taxon>
        <taxon>Halospina</taxon>
    </lineage>
</organism>
<dbReference type="EMBL" id="SOAX01000004">
    <property type="protein sequence ID" value="TDT40380.1"/>
    <property type="molecule type" value="Genomic_DNA"/>
</dbReference>
<dbReference type="RefSeq" id="WP_133736384.1">
    <property type="nucleotide sequence ID" value="NZ_SOAX01000004.1"/>
</dbReference>
<comment type="caution">
    <text evidence="3">The sequence shown here is derived from an EMBL/GenBank/DDBJ whole genome shotgun (WGS) entry which is preliminary data.</text>
</comment>
<feature type="chain" id="PRO_5020774825" description="PA2779 family protein" evidence="2">
    <location>
        <begin position="32"/>
        <end position="133"/>
    </location>
</feature>
<gene>
    <name evidence="3" type="ORF">DES49_2146</name>
</gene>
<dbReference type="PIRSF" id="PIRSF029543">
    <property type="entry name" value="UCP029543"/>
    <property type="match status" value="1"/>
</dbReference>
<evidence type="ECO:0008006" key="5">
    <source>
        <dbReference type="Google" id="ProtNLM"/>
    </source>
</evidence>
<keyword evidence="1" id="KW-1133">Transmembrane helix</keyword>
<evidence type="ECO:0000313" key="3">
    <source>
        <dbReference type="EMBL" id="TDT40380.1"/>
    </source>
</evidence>
<keyword evidence="1" id="KW-0812">Transmembrane</keyword>
<dbReference type="InterPro" id="IPR016924">
    <property type="entry name" value="UCP029543"/>
</dbReference>
<evidence type="ECO:0000256" key="2">
    <source>
        <dbReference type="SAM" id="SignalP"/>
    </source>
</evidence>